<dbReference type="InterPro" id="IPR026505">
    <property type="entry name" value="Solute_c_fam_35_mem_F3/F4"/>
</dbReference>
<feature type="transmembrane region" description="Helical" evidence="2">
    <location>
        <begin position="20"/>
        <end position="40"/>
    </location>
</feature>
<protein>
    <recommendedName>
        <fullName evidence="3">EamA domain-containing protein</fullName>
    </recommendedName>
</protein>
<keyword evidence="2" id="KW-0812">Transmembrane</keyword>
<feature type="transmembrane region" description="Helical" evidence="2">
    <location>
        <begin position="402"/>
        <end position="421"/>
    </location>
</feature>
<feature type="transmembrane region" description="Helical" evidence="2">
    <location>
        <begin position="231"/>
        <end position="254"/>
    </location>
</feature>
<feature type="compositionally biased region" description="Basic residues" evidence="1">
    <location>
        <begin position="105"/>
        <end position="114"/>
    </location>
</feature>
<dbReference type="SUPFAM" id="SSF103481">
    <property type="entry name" value="Multidrug resistance efflux transporter EmrE"/>
    <property type="match status" value="2"/>
</dbReference>
<name>A0A9W8H8V9_9FUNG</name>
<dbReference type="OrthoDB" id="10062838at2759"/>
<evidence type="ECO:0000256" key="2">
    <source>
        <dbReference type="SAM" id="Phobius"/>
    </source>
</evidence>
<gene>
    <name evidence="4" type="ORF">H4R18_003507</name>
</gene>
<dbReference type="InterPro" id="IPR037185">
    <property type="entry name" value="EmrE-like"/>
</dbReference>
<feature type="transmembrane region" description="Helical" evidence="2">
    <location>
        <begin position="454"/>
        <end position="474"/>
    </location>
</feature>
<feature type="transmembrane region" description="Helical" evidence="2">
    <location>
        <begin position="360"/>
        <end position="382"/>
    </location>
</feature>
<feature type="domain" description="EamA" evidence="3">
    <location>
        <begin position="233"/>
        <end position="307"/>
    </location>
</feature>
<accession>A0A9W8H8V9</accession>
<keyword evidence="5" id="KW-1185">Reference proteome</keyword>
<feature type="transmembrane region" description="Helical" evidence="2">
    <location>
        <begin position="266"/>
        <end position="284"/>
    </location>
</feature>
<dbReference type="GO" id="GO:0016020">
    <property type="term" value="C:membrane"/>
    <property type="evidence" value="ECO:0007669"/>
    <property type="project" value="InterPro"/>
</dbReference>
<reference evidence="4" key="1">
    <citation type="submission" date="2022-07" db="EMBL/GenBank/DDBJ databases">
        <title>Phylogenomic reconstructions and comparative analyses of Kickxellomycotina fungi.</title>
        <authorList>
            <person name="Reynolds N.K."/>
            <person name="Stajich J.E."/>
            <person name="Barry K."/>
            <person name="Grigoriev I.V."/>
            <person name="Crous P."/>
            <person name="Smith M.E."/>
        </authorList>
    </citation>
    <scope>NUCLEOTIDE SEQUENCE</scope>
    <source>
        <strain evidence="4">NBRC 105414</strain>
    </source>
</reference>
<evidence type="ECO:0000259" key="3">
    <source>
        <dbReference type="Pfam" id="PF00892"/>
    </source>
</evidence>
<evidence type="ECO:0000256" key="1">
    <source>
        <dbReference type="SAM" id="MobiDB-lite"/>
    </source>
</evidence>
<organism evidence="4 5">
    <name type="scientific">Coemansia javaensis</name>
    <dbReference type="NCBI Taxonomy" id="2761396"/>
    <lineage>
        <taxon>Eukaryota</taxon>
        <taxon>Fungi</taxon>
        <taxon>Fungi incertae sedis</taxon>
        <taxon>Zoopagomycota</taxon>
        <taxon>Kickxellomycotina</taxon>
        <taxon>Kickxellomycetes</taxon>
        <taxon>Kickxellales</taxon>
        <taxon>Kickxellaceae</taxon>
        <taxon>Coemansia</taxon>
    </lineage>
</organism>
<feature type="region of interest" description="Disordered" evidence="1">
    <location>
        <begin position="105"/>
        <end position="206"/>
    </location>
</feature>
<feature type="transmembrane region" description="Helical" evidence="2">
    <location>
        <begin position="52"/>
        <end position="74"/>
    </location>
</feature>
<dbReference type="EMBL" id="JANBUL010000142">
    <property type="protein sequence ID" value="KAJ2780329.1"/>
    <property type="molecule type" value="Genomic_DNA"/>
</dbReference>
<dbReference type="AlphaFoldDB" id="A0A9W8H8V9"/>
<dbReference type="PANTHER" id="PTHR19346">
    <property type="entry name" value="SUGAR PHOSPHATE TRANSPORTER DOMAIN-CONTAINING PROTEIN"/>
    <property type="match status" value="1"/>
</dbReference>
<sequence length="495" mass="52381">MEQQQHQHSGRDQPGARPSARGALALGGLSLLVCIVAYVGQTTVTRQIQQTYVQPYFILWVAHSCWMAMLPLHAAFERLKRNPRSLAALRAEVLVASAMLIVQRRRRPRPRRRQPTPPGEYQPLGTADADADAGANADDDSDAEADATAASPRAMRRSGEIELVSAAKGSGGPDGRPRGRSDDDDDDDEDNTGSSSGAANALGSNPSLDARSDAALVDAARALALARPGWVLWRTALLAALLATLLNASAYLWYVAVGLTTMSKVTATNNTTCFFAYLFSVLLLNERVRLVKCLAVAASIVGVAVMALVHAAPDGQSSVSAAGFRSELLGDLLSLACACGLGLYQVLYKKYAVPRGFHSLFAVNFTTALLGLCTLAVCWPPLPALHAAGIERFHWPSRAELGFIALNALLGIAYNACYMIALVVTSPLFAAIGIMLTIPIVAVVDMVVQGHVLAWNVFAGGAAILAGFCALTYAEYRDSVRKAPPPASHAAAAAH</sequence>
<feature type="transmembrane region" description="Helical" evidence="2">
    <location>
        <begin position="332"/>
        <end position="348"/>
    </location>
</feature>
<proteinExistence type="predicted"/>
<dbReference type="InterPro" id="IPR000620">
    <property type="entry name" value="EamA_dom"/>
</dbReference>
<dbReference type="Pfam" id="PF00892">
    <property type="entry name" value="EamA"/>
    <property type="match status" value="1"/>
</dbReference>
<dbReference type="PANTHER" id="PTHR19346:SF4">
    <property type="entry name" value="SUGAR PHOSPHATE TRANSPORTER DOMAIN-CONTAINING PROTEIN"/>
    <property type="match status" value="1"/>
</dbReference>
<comment type="caution">
    <text evidence="4">The sequence shown here is derived from an EMBL/GenBank/DDBJ whole genome shotgun (WGS) entry which is preliminary data.</text>
</comment>
<evidence type="ECO:0000313" key="5">
    <source>
        <dbReference type="Proteomes" id="UP001140217"/>
    </source>
</evidence>
<keyword evidence="2" id="KW-0472">Membrane</keyword>
<keyword evidence="2" id="KW-1133">Transmembrane helix</keyword>
<feature type="compositionally biased region" description="Acidic residues" evidence="1">
    <location>
        <begin position="182"/>
        <end position="191"/>
    </location>
</feature>
<evidence type="ECO:0000313" key="4">
    <source>
        <dbReference type="EMBL" id="KAJ2780329.1"/>
    </source>
</evidence>
<feature type="transmembrane region" description="Helical" evidence="2">
    <location>
        <begin position="291"/>
        <end position="312"/>
    </location>
</feature>
<feature type="compositionally biased region" description="Low complexity" evidence="1">
    <location>
        <begin position="192"/>
        <end position="206"/>
    </location>
</feature>
<feature type="transmembrane region" description="Helical" evidence="2">
    <location>
        <begin position="428"/>
        <end position="448"/>
    </location>
</feature>
<dbReference type="Proteomes" id="UP001140217">
    <property type="component" value="Unassembled WGS sequence"/>
</dbReference>